<reference evidence="1 2" key="1">
    <citation type="submission" date="2016-07" db="EMBL/GenBank/DDBJ databases">
        <title>Pervasive Adenine N6-methylation of Active Genes in Fungi.</title>
        <authorList>
            <consortium name="DOE Joint Genome Institute"/>
            <person name="Mondo S.J."/>
            <person name="Dannebaum R.O."/>
            <person name="Kuo R.C."/>
            <person name="Labutti K."/>
            <person name="Haridas S."/>
            <person name="Kuo A."/>
            <person name="Salamov A."/>
            <person name="Ahrendt S.R."/>
            <person name="Lipzen A."/>
            <person name="Sullivan W."/>
            <person name="Andreopoulos W.B."/>
            <person name="Clum A."/>
            <person name="Lindquist E."/>
            <person name="Daum C."/>
            <person name="Ramamoorthy G.K."/>
            <person name="Gryganskyi A."/>
            <person name="Culley D."/>
            <person name="Magnuson J.K."/>
            <person name="James T.Y."/>
            <person name="O'Malley M.A."/>
            <person name="Stajich J.E."/>
            <person name="Spatafora J.W."/>
            <person name="Visel A."/>
            <person name="Grigoriev I.V."/>
        </authorList>
    </citation>
    <scope>NUCLEOTIDE SEQUENCE [LARGE SCALE GENOMIC DNA]</scope>
    <source>
        <strain evidence="1 2">JEL800</strain>
    </source>
</reference>
<name>A0A1Y2CF94_9FUNG</name>
<protein>
    <recommendedName>
        <fullName evidence="3">Wax synthase domain-containing protein</fullName>
    </recommendedName>
</protein>
<keyword evidence="2" id="KW-1185">Reference proteome</keyword>
<comment type="caution">
    <text evidence="1">The sequence shown here is derived from an EMBL/GenBank/DDBJ whole genome shotgun (WGS) entry which is preliminary data.</text>
</comment>
<sequence>MLPSVFGKKNPLMHRYEHVKSAVSIIWYQSKRIIAHVILYILARAYLEKYPQMASSWIIAPWNLSEMMHQLAFGCLVYSTLQLPSIPYTMFVALAFKTPCIPMFIRPYFSTSLREFWSYRWNNHFQSSFKKTVFLPV</sequence>
<dbReference type="OrthoDB" id="2094906at2759"/>
<dbReference type="AlphaFoldDB" id="A0A1Y2CF94"/>
<accession>A0A1Y2CF94</accession>
<dbReference type="Proteomes" id="UP000193642">
    <property type="component" value="Unassembled WGS sequence"/>
</dbReference>
<proteinExistence type="predicted"/>
<gene>
    <name evidence="1" type="ORF">BCR33DRAFT_849822</name>
</gene>
<evidence type="ECO:0008006" key="3">
    <source>
        <dbReference type="Google" id="ProtNLM"/>
    </source>
</evidence>
<organism evidence="1 2">
    <name type="scientific">Rhizoclosmatium globosum</name>
    <dbReference type="NCBI Taxonomy" id="329046"/>
    <lineage>
        <taxon>Eukaryota</taxon>
        <taxon>Fungi</taxon>
        <taxon>Fungi incertae sedis</taxon>
        <taxon>Chytridiomycota</taxon>
        <taxon>Chytridiomycota incertae sedis</taxon>
        <taxon>Chytridiomycetes</taxon>
        <taxon>Chytridiales</taxon>
        <taxon>Chytriomycetaceae</taxon>
        <taxon>Rhizoclosmatium</taxon>
    </lineage>
</organism>
<evidence type="ECO:0000313" key="1">
    <source>
        <dbReference type="EMBL" id="ORY45567.1"/>
    </source>
</evidence>
<dbReference type="EMBL" id="MCGO01000019">
    <property type="protein sequence ID" value="ORY45567.1"/>
    <property type="molecule type" value="Genomic_DNA"/>
</dbReference>
<evidence type="ECO:0000313" key="2">
    <source>
        <dbReference type="Proteomes" id="UP000193642"/>
    </source>
</evidence>